<dbReference type="PANTHER" id="PTHR12110">
    <property type="entry name" value="HYDROXYPYRUVATE ISOMERASE"/>
    <property type="match status" value="1"/>
</dbReference>
<dbReference type="InterPro" id="IPR036237">
    <property type="entry name" value="Xyl_isomerase-like_sf"/>
</dbReference>
<dbReference type="AlphaFoldDB" id="F0SJB6"/>
<dbReference type="InterPro" id="IPR013022">
    <property type="entry name" value="Xyl_isomerase-like_TIM-brl"/>
</dbReference>
<dbReference type="OrthoDB" id="211587at2"/>
<dbReference type="RefSeq" id="WP_013628416.1">
    <property type="nucleotide sequence ID" value="NC_015174.1"/>
</dbReference>
<dbReference type="GO" id="GO:0016853">
    <property type="term" value="F:isomerase activity"/>
    <property type="evidence" value="ECO:0007669"/>
    <property type="project" value="UniProtKB-KW"/>
</dbReference>
<gene>
    <name evidence="2" type="ordered locus">Plabr_2087</name>
</gene>
<dbReference type="Pfam" id="PF01261">
    <property type="entry name" value="AP_endonuc_2"/>
    <property type="match status" value="1"/>
</dbReference>
<keyword evidence="3" id="KW-1185">Reference proteome</keyword>
<dbReference type="eggNOG" id="COG1082">
    <property type="taxonomic scope" value="Bacteria"/>
</dbReference>
<evidence type="ECO:0000313" key="2">
    <source>
        <dbReference type="EMBL" id="ADY59691.1"/>
    </source>
</evidence>
<proteinExistence type="predicted"/>
<dbReference type="SUPFAM" id="SSF51658">
    <property type="entry name" value="Xylose isomerase-like"/>
    <property type="match status" value="1"/>
</dbReference>
<protein>
    <submittedName>
        <fullName evidence="2">Xylose isomerase domain-containing protein TIM barrel</fullName>
    </submittedName>
</protein>
<name>F0SJB6_RUBBR</name>
<dbReference type="STRING" id="756272.Plabr_2087"/>
<evidence type="ECO:0000313" key="3">
    <source>
        <dbReference type="Proteomes" id="UP000006860"/>
    </source>
</evidence>
<reference evidence="3" key="1">
    <citation type="submission" date="2011-02" db="EMBL/GenBank/DDBJ databases">
        <title>The complete genome of Planctomyces brasiliensis DSM 5305.</title>
        <authorList>
            <person name="Lucas S."/>
            <person name="Copeland A."/>
            <person name="Lapidus A."/>
            <person name="Bruce D."/>
            <person name="Goodwin L."/>
            <person name="Pitluck S."/>
            <person name="Kyrpides N."/>
            <person name="Mavromatis K."/>
            <person name="Pagani I."/>
            <person name="Ivanova N."/>
            <person name="Ovchinnikova G."/>
            <person name="Lu M."/>
            <person name="Detter J.C."/>
            <person name="Han C."/>
            <person name="Land M."/>
            <person name="Hauser L."/>
            <person name="Markowitz V."/>
            <person name="Cheng J.-F."/>
            <person name="Hugenholtz P."/>
            <person name="Woyke T."/>
            <person name="Wu D."/>
            <person name="Tindall B."/>
            <person name="Pomrenke H.G."/>
            <person name="Brambilla E."/>
            <person name="Klenk H.-P."/>
            <person name="Eisen J.A."/>
        </authorList>
    </citation>
    <scope>NUCLEOTIDE SEQUENCE [LARGE SCALE GENOMIC DNA]</scope>
    <source>
        <strain evidence="3">ATCC 49424 / DSM 5305 / JCM 21570 / NBRC 103401 / IFAM 1448</strain>
    </source>
</reference>
<dbReference type="KEGG" id="pbs:Plabr_2087"/>
<dbReference type="Proteomes" id="UP000006860">
    <property type="component" value="Chromosome"/>
</dbReference>
<dbReference type="PANTHER" id="PTHR12110:SF21">
    <property type="entry name" value="XYLOSE ISOMERASE-LIKE TIM BARREL DOMAIN-CONTAINING PROTEIN"/>
    <property type="match status" value="1"/>
</dbReference>
<organism evidence="2 3">
    <name type="scientific">Rubinisphaera brasiliensis (strain ATCC 49424 / DSM 5305 / JCM 21570 / IAM 15109 / NBRC 103401 / IFAM 1448)</name>
    <name type="common">Planctomyces brasiliensis</name>
    <dbReference type="NCBI Taxonomy" id="756272"/>
    <lineage>
        <taxon>Bacteria</taxon>
        <taxon>Pseudomonadati</taxon>
        <taxon>Planctomycetota</taxon>
        <taxon>Planctomycetia</taxon>
        <taxon>Planctomycetales</taxon>
        <taxon>Planctomycetaceae</taxon>
        <taxon>Rubinisphaera</taxon>
    </lineage>
</organism>
<dbReference type="Gene3D" id="3.20.20.150">
    <property type="entry name" value="Divalent-metal-dependent TIM barrel enzymes"/>
    <property type="match status" value="1"/>
</dbReference>
<sequence length="273" mass="30698">MKLGLINSAWAQAGKDTAWGIQKTKEIGFDCIDIFADPFDIDIRERLLIKRECDKAELPIVSVCCVAVGLIDFNASVRRFHLERCIAYLDMCYEYEAKNLLLVLGEYIWNREVIPSEEQWRYGIETCRELAEYAADLGLEIVLELEPFPLSLLNNVDSMVRFVDEVNHPALRANIDVSHLHLAGVGASELARLKGRAAHVHLSDCDGKQHGDLPPGRGVVAFEPYLQEIKKLQIDGAISLELEYSPEPSQIEAWVREAYEATARLMAEAGLRS</sequence>
<dbReference type="InterPro" id="IPR050312">
    <property type="entry name" value="IolE/XylAMocC-like"/>
</dbReference>
<feature type="domain" description="Xylose isomerase-like TIM barrel" evidence="1">
    <location>
        <begin position="22"/>
        <end position="259"/>
    </location>
</feature>
<dbReference type="EMBL" id="CP002546">
    <property type="protein sequence ID" value="ADY59691.1"/>
    <property type="molecule type" value="Genomic_DNA"/>
</dbReference>
<keyword evidence="2" id="KW-0413">Isomerase</keyword>
<dbReference type="HOGENOM" id="CLU_1018835_0_0_0"/>
<evidence type="ECO:0000259" key="1">
    <source>
        <dbReference type="Pfam" id="PF01261"/>
    </source>
</evidence>
<accession>F0SJB6</accession>